<dbReference type="AlphaFoldDB" id="A0A0D8XC52"/>
<organism evidence="4 5">
    <name type="scientific">Dictyocaulus viviparus</name>
    <name type="common">Bovine lungworm</name>
    <dbReference type="NCBI Taxonomy" id="29172"/>
    <lineage>
        <taxon>Eukaryota</taxon>
        <taxon>Metazoa</taxon>
        <taxon>Ecdysozoa</taxon>
        <taxon>Nematoda</taxon>
        <taxon>Chromadorea</taxon>
        <taxon>Rhabditida</taxon>
        <taxon>Rhabditina</taxon>
        <taxon>Rhabditomorpha</taxon>
        <taxon>Strongyloidea</taxon>
        <taxon>Metastrongylidae</taxon>
        <taxon>Dictyocaulus</taxon>
    </lineage>
</organism>
<dbReference type="GO" id="GO:0043022">
    <property type="term" value="F:ribosome binding"/>
    <property type="evidence" value="ECO:0007669"/>
    <property type="project" value="TreeGrafter"/>
</dbReference>
<evidence type="ECO:0000313" key="4">
    <source>
        <dbReference type="EMBL" id="KJH41342.1"/>
    </source>
</evidence>
<accession>A0A0D8XC52</accession>
<dbReference type="InterPro" id="IPR034819">
    <property type="entry name" value="CPEB"/>
</dbReference>
<dbReference type="PROSITE" id="PS50102">
    <property type="entry name" value="RRM"/>
    <property type="match status" value="1"/>
</dbReference>
<dbReference type="STRING" id="29172.A0A0D8XC52"/>
<dbReference type="EMBL" id="KN716847">
    <property type="protein sequence ID" value="KJH41342.1"/>
    <property type="molecule type" value="Genomic_DNA"/>
</dbReference>
<dbReference type="PANTHER" id="PTHR12566">
    <property type="entry name" value="CYTOPLASMIC POLYADENYLATION ELEMENT BINDING PROTEIN CPEB"/>
    <property type="match status" value="1"/>
</dbReference>
<feature type="domain" description="RRM" evidence="3">
    <location>
        <begin position="195"/>
        <end position="282"/>
    </location>
</feature>
<dbReference type="GO" id="GO:0005634">
    <property type="term" value="C:nucleus"/>
    <property type="evidence" value="ECO:0007669"/>
    <property type="project" value="TreeGrafter"/>
</dbReference>
<dbReference type="InterPro" id="IPR012677">
    <property type="entry name" value="Nucleotide-bd_a/b_plait_sf"/>
</dbReference>
<dbReference type="InterPro" id="IPR038446">
    <property type="entry name" value="CEBP_ZZ_sf"/>
</dbReference>
<sequence length="483" mass="54709">MDDFSIMLSLQNNAIARAEAIACSSKRSADPPNPLSDLTPCFLAFDERLFCGDGNDFGIVKSYTGAEHNGNIYSVASNLFPIHSRKVLLSGLPCCATPEDFHNFFSSFGSVEIVWPRKENNDESEHGDHAFAIFFSAESVIELTAKCTFLNGRFFIDVPIRGNHPATINVRVWLRKDRRFYCANFSRSSNMFTKNTVFVGGLPSTVTAGELYTFMSLKYGDVVMTQIEVESDTGYPRGAGCVVFRDREAFVAAIACGQAVMKVEDNNKQIALKPYLVRIAQCDICQTMQTRDFCPQLRCLKYMCETCWEQAHMDLPDHHPLFRASNRRRYSMNSIAINDNQQSAHQVLKQPKCNCEKNTGIAQKFEPRRNRNTDYDMFDCHELSCANPRIHTLSKSSTVHYMIPIFNNEHLADQSPSYFSNSYTRSDLVPSEKHVRARTSFSPTVRRPRRCEATRVQTSMNVTSELNDNSDTIVSSLSQFKLF</sequence>
<keyword evidence="5" id="KW-1185">Reference proteome</keyword>
<dbReference type="SUPFAM" id="SSF54928">
    <property type="entry name" value="RNA-binding domain, RBD"/>
    <property type="match status" value="1"/>
</dbReference>
<dbReference type="Gene3D" id="4.10.640.40">
    <property type="entry name" value="Cytoplasmic polyadenylation element-binding protein, ZZ domain"/>
    <property type="match status" value="1"/>
</dbReference>
<reference evidence="5" key="2">
    <citation type="journal article" date="2016" name="Sci. Rep.">
        <title>Dictyocaulus viviparus genome, variome and transcriptome elucidate lungworm biology and support future intervention.</title>
        <authorList>
            <person name="McNulty S.N."/>
            <person name="Strube C."/>
            <person name="Rosa B.A."/>
            <person name="Martin J.C."/>
            <person name="Tyagi R."/>
            <person name="Choi Y.J."/>
            <person name="Wang Q."/>
            <person name="Hallsworth Pepin K."/>
            <person name="Zhang X."/>
            <person name="Ozersky P."/>
            <person name="Wilson R.K."/>
            <person name="Sternberg P.W."/>
            <person name="Gasser R.B."/>
            <person name="Mitreva M."/>
        </authorList>
    </citation>
    <scope>NUCLEOTIDE SEQUENCE [LARGE SCALE GENOMIC DNA]</scope>
    <source>
        <strain evidence="5">HannoverDv2000</strain>
    </source>
</reference>
<dbReference type="InterPro" id="IPR032296">
    <property type="entry name" value="CEBP_ZZ"/>
</dbReference>
<dbReference type="GO" id="GO:0000900">
    <property type="term" value="F:mRNA regulatory element binding translation repressor activity"/>
    <property type="evidence" value="ECO:0007669"/>
    <property type="project" value="TreeGrafter"/>
</dbReference>
<protein>
    <recommendedName>
        <fullName evidence="3">RRM domain-containing protein</fullName>
    </recommendedName>
</protein>
<dbReference type="Gene3D" id="3.30.70.330">
    <property type="match status" value="2"/>
</dbReference>
<dbReference type="GO" id="GO:0045202">
    <property type="term" value="C:synapse"/>
    <property type="evidence" value="ECO:0007669"/>
    <property type="project" value="TreeGrafter"/>
</dbReference>
<evidence type="ECO:0000256" key="1">
    <source>
        <dbReference type="ARBA" id="ARBA00022884"/>
    </source>
</evidence>
<dbReference type="Pfam" id="PF00076">
    <property type="entry name" value="RRM_1"/>
    <property type="match status" value="1"/>
</dbReference>
<reference evidence="4 5" key="1">
    <citation type="submission" date="2013-11" db="EMBL/GenBank/DDBJ databases">
        <title>Draft genome of the bovine lungworm Dictyocaulus viviparus.</title>
        <authorList>
            <person name="Mitreva M."/>
        </authorList>
    </citation>
    <scope>NUCLEOTIDE SEQUENCE [LARGE SCALE GENOMIC DNA]</scope>
    <source>
        <strain evidence="4 5">HannoverDv2000</strain>
    </source>
</reference>
<name>A0A0D8XC52_DICVI</name>
<dbReference type="Pfam" id="PF16367">
    <property type="entry name" value="RRM_7"/>
    <property type="match status" value="1"/>
</dbReference>
<dbReference type="InterPro" id="IPR000504">
    <property type="entry name" value="RRM_dom"/>
</dbReference>
<dbReference type="GO" id="GO:0005737">
    <property type="term" value="C:cytoplasm"/>
    <property type="evidence" value="ECO:0007669"/>
    <property type="project" value="TreeGrafter"/>
</dbReference>
<dbReference type="GO" id="GO:0008135">
    <property type="term" value="F:translation factor activity, RNA binding"/>
    <property type="evidence" value="ECO:0007669"/>
    <property type="project" value="TreeGrafter"/>
</dbReference>
<keyword evidence="1 2" id="KW-0694">RNA-binding</keyword>
<evidence type="ECO:0000256" key="2">
    <source>
        <dbReference type="PROSITE-ProRule" id="PRU00176"/>
    </source>
</evidence>
<dbReference type="PANTHER" id="PTHR12566:SF6">
    <property type="entry name" value="FOG-1 PROTEIN"/>
    <property type="match status" value="1"/>
</dbReference>
<dbReference type="OrthoDB" id="10033548at2759"/>
<dbReference type="GO" id="GO:0003730">
    <property type="term" value="F:mRNA 3'-UTR binding"/>
    <property type="evidence" value="ECO:0007669"/>
    <property type="project" value="InterPro"/>
</dbReference>
<dbReference type="Pfam" id="PF16366">
    <property type="entry name" value="CEBP_ZZ"/>
    <property type="match status" value="1"/>
</dbReference>
<gene>
    <name evidence="4" type="ORF">DICVIV_12683</name>
</gene>
<dbReference type="InterPro" id="IPR035979">
    <property type="entry name" value="RBD_domain_sf"/>
</dbReference>
<dbReference type="SMART" id="SM00360">
    <property type="entry name" value="RRM"/>
    <property type="match status" value="1"/>
</dbReference>
<proteinExistence type="predicted"/>
<dbReference type="GO" id="GO:0043005">
    <property type="term" value="C:neuron projection"/>
    <property type="evidence" value="ECO:0007669"/>
    <property type="project" value="TreeGrafter"/>
</dbReference>
<evidence type="ECO:0000313" key="5">
    <source>
        <dbReference type="Proteomes" id="UP000053766"/>
    </source>
</evidence>
<dbReference type="GO" id="GO:2000766">
    <property type="term" value="P:negative regulation of cytoplasmic translation"/>
    <property type="evidence" value="ECO:0007669"/>
    <property type="project" value="TreeGrafter"/>
</dbReference>
<evidence type="ECO:0000259" key="3">
    <source>
        <dbReference type="PROSITE" id="PS50102"/>
    </source>
</evidence>
<dbReference type="Proteomes" id="UP000053766">
    <property type="component" value="Unassembled WGS sequence"/>
</dbReference>